<protein>
    <submittedName>
        <fullName evidence="8">BTB/POZ and TAZ domain-containing protein 4</fullName>
    </submittedName>
</protein>
<dbReference type="PANTHER" id="PTHR46287">
    <property type="entry name" value="BTB/POZ AND TAZ DOMAIN-CONTAINING PROTEIN 3-RELATED"/>
    <property type="match status" value="1"/>
</dbReference>
<keyword evidence="3" id="KW-0479">Metal-binding</keyword>
<dbReference type="Gene3D" id="3.30.710.10">
    <property type="entry name" value="Potassium Channel Kv1.1, Chain A"/>
    <property type="match status" value="1"/>
</dbReference>
<keyword evidence="9" id="KW-1185">Reference proteome</keyword>
<proteinExistence type="predicted"/>
<evidence type="ECO:0000313" key="9">
    <source>
        <dbReference type="Proteomes" id="UP001341840"/>
    </source>
</evidence>
<dbReference type="InterPro" id="IPR035898">
    <property type="entry name" value="TAZ_dom_sf"/>
</dbReference>
<dbReference type="SMART" id="SM00551">
    <property type="entry name" value="ZnF_TAZ"/>
    <property type="match status" value="1"/>
</dbReference>
<comment type="pathway">
    <text evidence="2">Protein modification; protein ubiquitination.</text>
</comment>
<dbReference type="InterPro" id="IPR044513">
    <property type="entry name" value="BT1/2/3/4/5"/>
</dbReference>
<dbReference type="Proteomes" id="UP001341840">
    <property type="component" value="Unassembled WGS sequence"/>
</dbReference>
<evidence type="ECO:0000256" key="3">
    <source>
        <dbReference type="ARBA" id="ARBA00022723"/>
    </source>
</evidence>
<dbReference type="InterPro" id="IPR000197">
    <property type="entry name" value="Znf_TAZ"/>
</dbReference>
<evidence type="ECO:0000256" key="2">
    <source>
        <dbReference type="ARBA" id="ARBA00004906"/>
    </source>
</evidence>
<gene>
    <name evidence="8" type="primary">BT4_1</name>
    <name evidence="8" type="ORF">PIB30_031638</name>
</gene>
<dbReference type="PROSITE" id="PS50097">
    <property type="entry name" value="BTB"/>
    <property type="match status" value="1"/>
</dbReference>
<dbReference type="SUPFAM" id="SSF54695">
    <property type="entry name" value="POZ domain"/>
    <property type="match status" value="1"/>
</dbReference>
<dbReference type="SUPFAM" id="SSF57933">
    <property type="entry name" value="TAZ domain"/>
    <property type="match status" value="1"/>
</dbReference>
<dbReference type="Pfam" id="PF00651">
    <property type="entry name" value="BTB"/>
    <property type="match status" value="1"/>
</dbReference>
<dbReference type="Pfam" id="PF02135">
    <property type="entry name" value="zf-TAZ"/>
    <property type="match status" value="1"/>
</dbReference>
<dbReference type="InterPro" id="IPR011333">
    <property type="entry name" value="SKP1/BTB/POZ_sf"/>
</dbReference>
<evidence type="ECO:0000256" key="6">
    <source>
        <dbReference type="ARBA" id="ARBA00022833"/>
    </source>
</evidence>
<feature type="domain" description="BTB" evidence="7">
    <location>
        <begin position="70"/>
        <end position="138"/>
    </location>
</feature>
<dbReference type="InterPro" id="IPR000210">
    <property type="entry name" value="BTB/POZ_dom"/>
</dbReference>
<evidence type="ECO:0000259" key="7">
    <source>
        <dbReference type="PROSITE" id="PS50097"/>
    </source>
</evidence>
<keyword evidence="5" id="KW-0833">Ubl conjugation pathway</keyword>
<comment type="caution">
    <text evidence="8">The sequence shown here is derived from an EMBL/GenBank/DDBJ whole genome shotgun (WGS) entry which is preliminary data.</text>
</comment>
<accession>A0ABU6XAF1</accession>
<sequence>MANMDQNCCESLKDGNKFGPALPPPPPPPLPRPAATRTGCCPCKRLVEQSYVSRAAIELWDRLFDTGYKADVRINTGNGGILYAHYNIIAVASPVLRGLLKQGNVRRRWRTITISGVPHDAVRVFFRYLYTSCYEKEDMEEFVLHLLVLSHVFMVPQLKRECEQKLESSSLTLDNVVDVFQISLLCDAPRLSLICHRMILSNFKAVSESEGWKAMKESHPALEKEVLESMIEEENNKKERIRKINERKIYMQLYEAMEALVHICRDGCRTIGPCDKDFKANQQPCKYSACKGLELLVRHFAACKLRVPGGCSHCKRMWQLLELHSRICSDPDGCRVPLCSNFKQRMSKQSKKEEIRWKILVKKILRTRGIGIAPCFQQQ</sequence>
<evidence type="ECO:0000256" key="1">
    <source>
        <dbReference type="ARBA" id="ARBA00004184"/>
    </source>
</evidence>
<evidence type="ECO:0000313" key="8">
    <source>
        <dbReference type="EMBL" id="MED6194766.1"/>
    </source>
</evidence>
<keyword evidence="6" id="KW-0862">Zinc</keyword>
<comment type="subcellular location">
    <subcellularLocation>
        <location evidence="1">Endomembrane system</location>
        <topology evidence="1">Peripheral membrane protein</topology>
    </subcellularLocation>
</comment>
<organism evidence="8 9">
    <name type="scientific">Stylosanthes scabra</name>
    <dbReference type="NCBI Taxonomy" id="79078"/>
    <lineage>
        <taxon>Eukaryota</taxon>
        <taxon>Viridiplantae</taxon>
        <taxon>Streptophyta</taxon>
        <taxon>Embryophyta</taxon>
        <taxon>Tracheophyta</taxon>
        <taxon>Spermatophyta</taxon>
        <taxon>Magnoliopsida</taxon>
        <taxon>eudicotyledons</taxon>
        <taxon>Gunneridae</taxon>
        <taxon>Pentapetalae</taxon>
        <taxon>rosids</taxon>
        <taxon>fabids</taxon>
        <taxon>Fabales</taxon>
        <taxon>Fabaceae</taxon>
        <taxon>Papilionoideae</taxon>
        <taxon>50 kb inversion clade</taxon>
        <taxon>dalbergioids sensu lato</taxon>
        <taxon>Dalbergieae</taxon>
        <taxon>Pterocarpus clade</taxon>
        <taxon>Stylosanthes</taxon>
    </lineage>
</organism>
<dbReference type="Gene3D" id="1.20.1020.10">
    <property type="entry name" value="TAZ domain"/>
    <property type="match status" value="1"/>
</dbReference>
<evidence type="ECO:0000256" key="5">
    <source>
        <dbReference type="ARBA" id="ARBA00022786"/>
    </source>
</evidence>
<reference evidence="8 9" key="1">
    <citation type="journal article" date="2023" name="Plants (Basel)">
        <title>Bridging the Gap: Combining Genomics and Transcriptomics Approaches to Understand Stylosanthes scabra, an Orphan Legume from the Brazilian Caatinga.</title>
        <authorList>
            <person name="Ferreira-Neto J.R.C."/>
            <person name="da Silva M.D."/>
            <person name="Binneck E."/>
            <person name="de Melo N.F."/>
            <person name="da Silva R.H."/>
            <person name="de Melo A.L.T.M."/>
            <person name="Pandolfi V."/>
            <person name="Bustamante F.O."/>
            <person name="Brasileiro-Vidal A.C."/>
            <person name="Benko-Iseppon A.M."/>
        </authorList>
    </citation>
    <scope>NUCLEOTIDE SEQUENCE [LARGE SCALE GENOMIC DNA]</scope>
    <source>
        <tissue evidence="8">Leaves</tissue>
    </source>
</reference>
<evidence type="ECO:0000256" key="4">
    <source>
        <dbReference type="ARBA" id="ARBA00022771"/>
    </source>
</evidence>
<dbReference type="SMART" id="SM00225">
    <property type="entry name" value="BTB"/>
    <property type="match status" value="1"/>
</dbReference>
<dbReference type="PANTHER" id="PTHR46287:SF11">
    <property type="entry name" value="BTB_POZ AND TAZ DOMAIN-CONTAINING PROTEIN 4"/>
    <property type="match status" value="1"/>
</dbReference>
<dbReference type="Gene3D" id="1.25.40.420">
    <property type="match status" value="1"/>
</dbReference>
<dbReference type="EMBL" id="JASCZI010211585">
    <property type="protein sequence ID" value="MED6194766.1"/>
    <property type="molecule type" value="Genomic_DNA"/>
</dbReference>
<name>A0ABU6XAF1_9FABA</name>
<keyword evidence="4" id="KW-0863">Zinc-finger</keyword>